<dbReference type="GO" id="GO:0048472">
    <property type="term" value="F:threonine-phosphate decarboxylase activity"/>
    <property type="evidence" value="ECO:0007669"/>
    <property type="project" value="UniProtKB-EC"/>
</dbReference>
<dbReference type="EMBL" id="JAQZSM010000006">
    <property type="protein sequence ID" value="MDD7971206.1"/>
    <property type="molecule type" value="Genomic_DNA"/>
</dbReference>
<dbReference type="InterPro" id="IPR004839">
    <property type="entry name" value="Aminotransferase_I/II_large"/>
</dbReference>
<name>A0ABT5T9Y9_9RHOB</name>
<proteinExistence type="predicted"/>
<dbReference type="InterPro" id="IPR005860">
    <property type="entry name" value="CobD"/>
</dbReference>
<evidence type="ECO:0000313" key="11">
    <source>
        <dbReference type="EMBL" id="MDD7971206.1"/>
    </source>
</evidence>
<comment type="pathway">
    <text evidence="3">Cofactor biosynthesis; adenosylcobalamin biosynthesis.</text>
</comment>
<dbReference type="Proteomes" id="UP001431784">
    <property type="component" value="Unassembled WGS sequence"/>
</dbReference>
<dbReference type="EC" id="4.1.1.81" evidence="4"/>
<dbReference type="InterPro" id="IPR015424">
    <property type="entry name" value="PyrdxlP-dep_Trfase"/>
</dbReference>
<dbReference type="PANTHER" id="PTHR42885:SF1">
    <property type="entry name" value="THREONINE-PHOSPHATE DECARBOXYLASE"/>
    <property type="match status" value="1"/>
</dbReference>
<comment type="cofactor">
    <cofactor evidence="1">
        <name>pyridoxal 5'-phosphate</name>
        <dbReference type="ChEBI" id="CHEBI:597326"/>
    </cofactor>
</comment>
<evidence type="ECO:0000256" key="8">
    <source>
        <dbReference type="ARBA" id="ARBA00029996"/>
    </source>
</evidence>
<evidence type="ECO:0000256" key="7">
    <source>
        <dbReference type="ARBA" id="ARBA00023239"/>
    </source>
</evidence>
<keyword evidence="6" id="KW-0663">Pyridoxal phosphate</keyword>
<evidence type="ECO:0000256" key="5">
    <source>
        <dbReference type="ARBA" id="ARBA00022573"/>
    </source>
</evidence>
<dbReference type="PANTHER" id="PTHR42885">
    <property type="entry name" value="HISTIDINOL-PHOSPHATE AMINOTRANSFERASE-RELATED"/>
    <property type="match status" value="1"/>
</dbReference>
<dbReference type="SUPFAM" id="SSF53383">
    <property type="entry name" value="PLP-dependent transferases"/>
    <property type="match status" value="1"/>
</dbReference>
<dbReference type="PROSITE" id="PS00105">
    <property type="entry name" value="AA_TRANSFER_CLASS_1"/>
    <property type="match status" value="1"/>
</dbReference>
<evidence type="ECO:0000256" key="6">
    <source>
        <dbReference type="ARBA" id="ARBA00022898"/>
    </source>
</evidence>
<evidence type="ECO:0000256" key="1">
    <source>
        <dbReference type="ARBA" id="ARBA00001933"/>
    </source>
</evidence>
<dbReference type="Gene3D" id="3.90.1150.10">
    <property type="entry name" value="Aspartate Aminotransferase, domain 1"/>
    <property type="match status" value="1"/>
</dbReference>
<keyword evidence="7 11" id="KW-0456">Lyase</keyword>
<keyword evidence="5" id="KW-0169">Cobalamin biosynthesis</keyword>
<reference evidence="11" key="1">
    <citation type="submission" date="2023-02" db="EMBL/GenBank/DDBJ databases">
        <title>Description of Roseinatronobacter alkalisoli sp. nov., an alkaliphilic bacerium isolated from soda soil.</title>
        <authorList>
            <person name="Wei W."/>
        </authorList>
    </citation>
    <scope>NUCLEOTIDE SEQUENCE</scope>
    <source>
        <strain evidence="11">HJB301</strain>
    </source>
</reference>
<evidence type="ECO:0000256" key="4">
    <source>
        <dbReference type="ARBA" id="ARBA00012285"/>
    </source>
</evidence>
<accession>A0ABT5T9Y9</accession>
<dbReference type="RefSeq" id="WP_274351986.1">
    <property type="nucleotide sequence ID" value="NZ_JAQZSM010000006.1"/>
</dbReference>
<dbReference type="Pfam" id="PF00155">
    <property type="entry name" value="Aminotran_1_2"/>
    <property type="match status" value="1"/>
</dbReference>
<dbReference type="Gene3D" id="3.40.640.10">
    <property type="entry name" value="Type I PLP-dependent aspartate aminotransferase-like (Major domain)"/>
    <property type="match status" value="1"/>
</dbReference>
<evidence type="ECO:0000256" key="9">
    <source>
        <dbReference type="ARBA" id="ARBA00048531"/>
    </source>
</evidence>
<comment type="function">
    <text evidence="2">Decarboxylates L-threonine-O-3-phosphate to yield (R)-1-amino-2-propanol O-2-phosphate, the precursor for the linkage between the nucleotide loop and the corrin ring in cobalamin.</text>
</comment>
<dbReference type="CDD" id="cd00609">
    <property type="entry name" value="AAT_like"/>
    <property type="match status" value="1"/>
</dbReference>
<keyword evidence="12" id="KW-1185">Reference proteome</keyword>
<dbReference type="NCBIfam" id="TIGR01140">
    <property type="entry name" value="L_thr_O3P_dcar"/>
    <property type="match status" value="1"/>
</dbReference>
<evidence type="ECO:0000256" key="2">
    <source>
        <dbReference type="ARBA" id="ARBA00003444"/>
    </source>
</evidence>
<dbReference type="InterPro" id="IPR015422">
    <property type="entry name" value="PyrdxlP-dep_Trfase_small"/>
</dbReference>
<comment type="caution">
    <text evidence="11">The sequence shown here is derived from an EMBL/GenBank/DDBJ whole genome shotgun (WGS) entry which is preliminary data.</text>
</comment>
<protein>
    <recommendedName>
        <fullName evidence="4">threonine-phosphate decarboxylase</fullName>
        <ecNumber evidence="4">4.1.1.81</ecNumber>
    </recommendedName>
    <alternativeName>
        <fullName evidence="8">L-threonine-O-3-phosphate decarboxylase</fullName>
    </alternativeName>
</protein>
<evidence type="ECO:0000313" key="12">
    <source>
        <dbReference type="Proteomes" id="UP001431784"/>
    </source>
</evidence>
<gene>
    <name evidence="11" type="primary">cobD</name>
    <name evidence="11" type="ORF">PUT78_08835</name>
</gene>
<sequence length="326" mass="34711">MRDHGGNIDTAMARYGGDDWIDLSTGINRRPYPMPTLPDSVWHGLPTARAQGALVTAAAQAWGADTRLAGLAFGGAQAAIQLVPHLAPKGRAHVLAPSYNEHAACLNAAGWTVQDSATPQSMAGADLAVLVNPNNPDGRCWSPADLLELAQNVGFLVVDESFGDVTPDLSLLPHAGGVTNLLVLRSFGKFYGLAGLRLGFAFGAKPVITRLADMAGPWPVSGAAICVGCHALADRNWADAMRVQLGLDAARADDLARAAGWTSLGGTSLFRLYDTEDADVARDHLAGYQIWSRVFPYSSRWLRLGLPGPEREWQRLEQALARTPTA</sequence>
<evidence type="ECO:0000259" key="10">
    <source>
        <dbReference type="Pfam" id="PF00155"/>
    </source>
</evidence>
<comment type="catalytic activity">
    <reaction evidence="9">
        <text>O-phospho-L-threonine + H(+) = (R)-1-aminopropan-2-yl phosphate + CO2</text>
        <dbReference type="Rhea" id="RHEA:11492"/>
        <dbReference type="ChEBI" id="CHEBI:15378"/>
        <dbReference type="ChEBI" id="CHEBI:16526"/>
        <dbReference type="ChEBI" id="CHEBI:58563"/>
        <dbReference type="ChEBI" id="CHEBI:58675"/>
        <dbReference type="EC" id="4.1.1.81"/>
    </reaction>
</comment>
<dbReference type="InterPro" id="IPR015421">
    <property type="entry name" value="PyrdxlP-dep_Trfase_major"/>
</dbReference>
<organism evidence="11 12">
    <name type="scientific">Roseinatronobacter alkalisoli</name>
    <dbReference type="NCBI Taxonomy" id="3028235"/>
    <lineage>
        <taxon>Bacteria</taxon>
        <taxon>Pseudomonadati</taxon>
        <taxon>Pseudomonadota</taxon>
        <taxon>Alphaproteobacteria</taxon>
        <taxon>Rhodobacterales</taxon>
        <taxon>Paracoccaceae</taxon>
        <taxon>Roseinatronobacter</taxon>
    </lineage>
</organism>
<feature type="domain" description="Aminotransferase class I/classII large" evidence="10">
    <location>
        <begin position="42"/>
        <end position="309"/>
    </location>
</feature>
<dbReference type="InterPro" id="IPR004838">
    <property type="entry name" value="NHTrfase_class1_PyrdxlP-BS"/>
</dbReference>
<evidence type="ECO:0000256" key="3">
    <source>
        <dbReference type="ARBA" id="ARBA00004953"/>
    </source>
</evidence>